<evidence type="ECO:0000256" key="5">
    <source>
        <dbReference type="ARBA" id="ARBA00022692"/>
    </source>
</evidence>
<evidence type="ECO:0000256" key="1">
    <source>
        <dbReference type="ARBA" id="ARBA00004429"/>
    </source>
</evidence>
<keyword evidence="6 8" id="KW-1133">Transmembrane helix</keyword>
<evidence type="ECO:0000256" key="7">
    <source>
        <dbReference type="ARBA" id="ARBA00023136"/>
    </source>
</evidence>
<organism evidence="10 11">
    <name type="scientific">Candidatus Nomurabacteria bacterium RIFCSPLOWO2_01_FULL_40_18</name>
    <dbReference type="NCBI Taxonomy" id="1801773"/>
    <lineage>
        <taxon>Bacteria</taxon>
        <taxon>Candidatus Nomuraibacteriota</taxon>
    </lineage>
</organism>
<dbReference type="PANTHER" id="PTHR30012:SF0">
    <property type="entry name" value="TYPE II SECRETION SYSTEM PROTEIN F-RELATED"/>
    <property type="match status" value="1"/>
</dbReference>
<feature type="transmembrane region" description="Helical" evidence="8">
    <location>
        <begin position="169"/>
        <end position="192"/>
    </location>
</feature>
<evidence type="ECO:0000256" key="8">
    <source>
        <dbReference type="SAM" id="Phobius"/>
    </source>
</evidence>
<feature type="transmembrane region" description="Helical" evidence="8">
    <location>
        <begin position="377"/>
        <end position="401"/>
    </location>
</feature>
<keyword evidence="5 8" id="KW-0812">Transmembrane</keyword>
<dbReference type="PRINTS" id="PR00812">
    <property type="entry name" value="BCTERIALGSPF"/>
</dbReference>
<gene>
    <name evidence="10" type="ORF">A3A03_01790</name>
</gene>
<protein>
    <recommendedName>
        <fullName evidence="9">Type II secretion system protein GspF domain-containing protein</fullName>
    </recommendedName>
</protein>
<dbReference type="Proteomes" id="UP000176629">
    <property type="component" value="Unassembled WGS sequence"/>
</dbReference>
<dbReference type="PANTHER" id="PTHR30012">
    <property type="entry name" value="GENERAL SECRETION PATHWAY PROTEIN"/>
    <property type="match status" value="1"/>
</dbReference>
<dbReference type="FunFam" id="1.20.81.30:FF:000001">
    <property type="entry name" value="Type II secretion system protein F"/>
    <property type="match status" value="2"/>
</dbReference>
<feature type="domain" description="Type II secretion system protein GspF" evidence="9">
    <location>
        <begin position="70"/>
        <end position="193"/>
    </location>
</feature>
<evidence type="ECO:0000259" key="9">
    <source>
        <dbReference type="Pfam" id="PF00482"/>
    </source>
</evidence>
<dbReference type="Gene3D" id="1.20.81.30">
    <property type="entry name" value="Type II secretion system (T2SS), domain F"/>
    <property type="match status" value="2"/>
</dbReference>
<dbReference type="Pfam" id="PF00482">
    <property type="entry name" value="T2SSF"/>
    <property type="match status" value="2"/>
</dbReference>
<sequence>MLFSYKSKSKEGGITEGIQFAPDRFSLAHDLRSHGNIPLTIKEKEKTILDQLSFIPGIFSKVSISEQIIFTKNLSGMLKAGLSLYRALSVLKKQTKNPKLNKILTSLSEDINGGGTLSLGLSKFPDVFSKLFVSMTRAGEESGNLASALSDIGLNLEKSHSLTKKVKGALIYPGIILSAMILIGVLMFAFVVPTLASTFKELGVVLPTSTRILVFFGNFFSNHLILTFVIIICSALGLFMLFRAKFMARYIDYILVRLPIIGNLAKELNTARTARTMSSLLLAGVSITRAMEITEDIVQNIYYKKVLNEAKIAVEKGAPFSKAFEENSNLYPIMMSEMIEVGEETGKLSDMLLQIALFYEEEVENKTKNLSTIIEPLLMIVIGAGVGFFAISMISPLYSILGSIE</sequence>
<comment type="similarity">
    <text evidence="2">Belongs to the GSP F family.</text>
</comment>
<reference evidence="10 11" key="1">
    <citation type="journal article" date="2016" name="Nat. Commun.">
        <title>Thousands of microbial genomes shed light on interconnected biogeochemical processes in an aquifer system.</title>
        <authorList>
            <person name="Anantharaman K."/>
            <person name="Brown C.T."/>
            <person name="Hug L.A."/>
            <person name="Sharon I."/>
            <person name="Castelle C.J."/>
            <person name="Probst A.J."/>
            <person name="Thomas B.C."/>
            <person name="Singh A."/>
            <person name="Wilkins M.J."/>
            <person name="Karaoz U."/>
            <person name="Brodie E.L."/>
            <person name="Williams K.H."/>
            <person name="Hubbard S.S."/>
            <person name="Banfield J.F."/>
        </authorList>
    </citation>
    <scope>NUCLEOTIDE SEQUENCE [LARGE SCALE GENOMIC DNA]</scope>
</reference>
<keyword evidence="4" id="KW-0997">Cell inner membrane</keyword>
<dbReference type="GO" id="GO:0005886">
    <property type="term" value="C:plasma membrane"/>
    <property type="evidence" value="ECO:0007669"/>
    <property type="project" value="UniProtKB-SubCell"/>
</dbReference>
<dbReference type="InterPro" id="IPR003004">
    <property type="entry name" value="GspF/PilC"/>
</dbReference>
<dbReference type="InterPro" id="IPR018076">
    <property type="entry name" value="T2SS_GspF_dom"/>
</dbReference>
<keyword evidence="3" id="KW-1003">Cell membrane</keyword>
<evidence type="ECO:0000256" key="2">
    <source>
        <dbReference type="ARBA" id="ARBA00005745"/>
    </source>
</evidence>
<dbReference type="STRING" id="1801773.A3A03_01790"/>
<name>A0A1F6XLZ2_9BACT</name>
<keyword evidence="7 8" id="KW-0472">Membrane</keyword>
<accession>A0A1F6XLZ2</accession>
<comment type="caution">
    <text evidence="10">The sequence shown here is derived from an EMBL/GenBank/DDBJ whole genome shotgun (WGS) entry which is preliminary data.</text>
</comment>
<evidence type="ECO:0000313" key="11">
    <source>
        <dbReference type="Proteomes" id="UP000176629"/>
    </source>
</evidence>
<dbReference type="EMBL" id="MFUX01000001">
    <property type="protein sequence ID" value="OGI95135.1"/>
    <property type="molecule type" value="Genomic_DNA"/>
</dbReference>
<evidence type="ECO:0000256" key="3">
    <source>
        <dbReference type="ARBA" id="ARBA00022475"/>
    </source>
</evidence>
<evidence type="ECO:0000313" key="10">
    <source>
        <dbReference type="EMBL" id="OGI95135.1"/>
    </source>
</evidence>
<feature type="transmembrane region" description="Helical" evidence="8">
    <location>
        <begin position="212"/>
        <end position="242"/>
    </location>
</feature>
<evidence type="ECO:0000256" key="4">
    <source>
        <dbReference type="ARBA" id="ARBA00022519"/>
    </source>
</evidence>
<evidence type="ECO:0000256" key="6">
    <source>
        <dbReference type="ARBA" id="ARBA00022989"/>
    </source>
</evidence>
<dbReference type="AlphaFoldDB" id="A0A1F6XLZ2"/>
<proteinExistence type="inferred from homology"/>
<feature type="domain" description="Type II secretion system protein GspF" evidence="9">
    <location>
        <begin position="274"/>
        <end position="396"/>
    </location>
</feature>
<comment type="subcellular location">
    <subcellularLocation>
        <location evidence="1">Cell inner membrane</location>
        <topology evidence="1">Multi-pass membrane protein</topology>
    </subcellularLocation>
</comment>
<dbReference type="InterPro" id="IPR042094">
    <property type="entry name" value="T2SS_GspF_sf"/>
</dbReference>